<protein>
    <submittedName>
        <fullName evidence="1">Uncharacterized protein</fullName>
    </submittedName>
</protein>
<accession>A0ABM6T1K5</accession>
<proteinExistence type="predicted"/>
<gene>
    <name evidence="1" type="ORF">C4B68_39700</name>
</gene>
<evidence type="ECO:0000313" key="1">
    <source>
        <dbReference type="EMBL" id="AVH60856.1"/>
    </source>
</evidence>
<dbReference type="Proteomes" id="UP000238413">
    <property type="component" value="Chromosome"/>
</dbReference>
<reference evidence="1 2" key="1">
    <citation type="submission" date="2018-02" db="EMBL/GenBank/DDBJ databases">
        <title>Complete genome sequence of Streptomyces dengpaensis, the producer of angucyclines.</title>
        <authorList>
            <person name="Yumei L."/>
        </authorList>
    </citation>
    <scope>NUCLEOTIDE SEQUENCE [LARGE SCALE GENOMIC DNA]</scope>
    <source>
        <strain evidence="1 2">XZHG99</strain>
    </source>
</reference>
<evidence type="ECO:0000313" key="2">
    <source>
        <dbReference type="Proteomes" id="UP000238413"/>
    </source>
</evidence>
<organism evidence="1 2">
    <name type="scientific">Streptomyces dengpaensis</name>
    <dbReference type="NCBI Taxonomy" id="2049881"/>
    <lineage>
        <taxon>Bacteria</taxon>
        <taxon>Bacillati</taxon>
        <taxon>Actinomycetota</taxon>
        <taxon>Actinomycetes</taxon>
        <taxon>Kitasatosporales</taxon>
        <taxon>Streptomycetaceae</taxon>
        <taxon>Streptomyces</taxon>
    </lineage>
</organism>
<sequence length="79" mass="8653">MNCWRGDIWTYAERRERGGGRPAGTTDRRCPYDGDPRLDQARTAVKANPGTPAAQLAGQLAHEHGGTAIVRSARQHPED</sequence>
<keyword evidence="2" id="KW-1185">Reference proteome</keyword>
<name>A0ABM6T1K5_9ACTN</name>
<dbReference type="EMBL" id="CP026652">
    <property type="protein sequence ID" value="AVH60856.1"/>
    <property type="molecule type" value="Genomic_DNA"/>
</dbReference>